<proteinExistence type="predicted"/>
<dbReference type="PATRIC" id="fig|216942.3.peg.835"/>
<evidence type="ECO:0000313" key="2">
    <source>
        <dbReference type="Proteomes" id="UP000067476"/>
    </source>
</evidence>
<gene>
    <name evidence="1" type="ORF">SLITO_v1c08210</name>
</gene>
<reference evidence="1 2" key="1">
    <citation type="journal article" date="2015" name="Genome Announc.">
        <title>Complete Genome Sequence of Spiroplasma litorale TN-1T (DSM 21781), a Bacterium Isolated from a Green-Eyed Horsefly (Tabanus nigrovittatus).</title>
        <authorList>
            <person name="Lo W.S."/>
            <person name="Lai Y.C."/>
            <person name="Lien Y.W."/>
            <person name="Wang T.H."/>
            <person name="Kuo C.H."/>
        </authorList>
    </citation>
    <scope>NUCLEOTIDE SEQUENCE [LARGE SCALE GENOMIC DNA]</scope>
    <source>
        <strain evidence="1 2">TN-1</strain>
    </source>
</reference>
<accession>A0A0K1W2N7</accession>
<dbReference type="Proteomes" id="UP000067476">
    <property type="component" value="Chromosome"/>
</dbReference>
<dbReference type="RefSeq" id="WP_075058528.1">
    <property type="nucleotide sequence ID" value="NZ_CP012357.1"/>
</dbReference>
<organism evidence="1 2">
    <name type="scientific">Spiroplasma litorale</name>
    <dbReference type="NCBI Taxonomy" id="216942"/>
    <lineage>
        <taxon>Bacteria</taxon>
        <taxon>Bacillati</taxon>
        <taxon>Mycoplasmatota</taxon>
        <taxon>Mollicutes</taxon>
        <taxon>Entomoplasmatales</taxon>
        <taxon>Spiroplasmataceae</taxon>
        <taxon>Spiroplasma</taxon>
    </lineage>
</organism>
<keyword evidence="2" id="KW-1185">Reference proteome</keyword>
<dbReference type="KEGG" id="sll:SLITO_v1c08210"/>
<dbReference type="STRING" id="216942.SLITO_v1c08210"/>
<evidence type="ECO:0000313" key="1">
    <source>
        <dbReference type="EMBL" id="AKX34438.1"/>
    </source>
</evidence>
<protein>
    <submittedName>
        <fullName evidence="1">Uncharacterized protein</fullName>
    </submittedName>
</protein>
<name>A0A0K1W2N7_9MOLU</name>
<dbReference type="AlphaFoldDB" id="A0A0K1W2N7"/>
<sequence>MDYLSTFNNLIMTYNENIQTTIISGTVNYGFQLSIAYLDYDKSENYIKFDENFKFSLTSSDKISESMTMIYNKFIYEALTGYGLTSILNSNGTFLTNDALEKLYQDYFNNNKNSFQEKLIKTLNENYNKLNNNPEAEVKFVIKKNMEDKVFTKSQT</sequence>
<dbReference type="EMBL" id="CP012357">
    <property type="protein sequence ID" value="AKX34438.1"/>
    <property type="molecule type" value="Genomic_DNA"/>
</dbReference>